<reference evidence="2 3" key="1">
    <citation type="submission" date="2016-10" db="EMBL/GenBank/DDBJ databases">
        <authorList>
            <person name="de Groot N.N."/>
        </authorList>
    </citation>
    <scope>NUCLEOTIDE SEQUENCE [LARGE SCALE GENOMIC DNA]</scope>
    <source>
        <strain evidence="2 3">R-24608</strain>
    </source>
</reference>
<dbReference type="InterPro" id="IPR008869">
    <property type="entry name" value="MlaC/ttg2D"/>
</dbReference>
<dbReference type="PIRSF" id="PIRSF004649">
    <property type="entry name" value="MlaC"/>
    <property type="match status" value="1"/>
</dbReference>
<gene>
    <name evidence="2" type="ORF">SAMN04489707_100312</name>
</gene>
<evidence type="ECO:0000256" key="1">
    <source>
        <dbReference type="SAM" id="SignalP"/>
    </source>
</evidence>
<protein>
    <submittedName>
        <fullName evidence="2">Phospholipid transport system substrate-binding protein</fullName>
    </submittedName>
</protein>
<accession>A0A1I7FSF4</accession>
<dbReference type="Gene3D" id="1.10.10.640">
    <property type="entry name" value="phospholipid-binding protein"/>
    <property type="match status" value="1"/>
</dbReference>
<keyword evidence="3" id="KW-1185">Reference proteome</keyword>
<dbReference type="RefSeq" id="WP_054254740.1">
    <property type="nucleotide sequence ID" value="NZ_CYIG01000001.1"/>
</dbReference>
<dbReference type="EMBL" id="FPBX01000003">
    <property type="protein sequence ID" value="SFU39088.1"/>
    <property type="molecule type" value="Genomic_DNA"/>
</dbReference>
<dbReference type="Proteomes" id="UP000183656">
    <property type="component" value="Unassembled WGS sequence"/>
</dbReference>
<dbReference type="OrthoDB" id="9798905at2"/>
<name>A0A1I7FSF4_9BURK</name>
<dbReference type="Pfam" id="PF05494">
    <property type="entry name" value="MlaC"/>
    <property type="match status" value="1"/>
</dbReference>
<dbReference type="STRING" id="343013.SAMN04489707_100312"/>
<feature type="chain" id="PRO_5010282400" evidence="1">
    <location>
        <begin position="29"/>
        <end position="212"/>
    </location>
</feature>
<organism evidence="2 3">
    <name type="scientific">Paenacidovorax caeni</name>
    <dbReference type="NCBI Taxonomy" id="343013"/>
    <lineage>
        <taxon>Bacteria</taxon>
        <taxon>Pseudomonadati</taxon>
        <taxon>Pseudomonadota</taxon>
        <taxon>Betaproteobacteria</taxon>
        <taxon>Burkholderiales</taxon>
        <taxon>Comamonadaceae</taxon>
        <taxon>Paenacidovorax</taxon>
    </lineage>
</organism>
<evidence type="ECO:0000313" key="3">
    <source>
        <dbReference type="Proteomes" id="UP000183656"/>
    </source>
</evidence>
<sequence>MMNRRSLHRQALGLGASALLALALPTWAADEAPDALIQRVSADALQTLRTDKSFQNGDLPKIVALVDKVVMPHVDFRRMTASAVGPGWRKATPDQQARLQQEFKTLLVRTYAGALAQVKDESVTVKPMRAKPGDTDVLVRTEVRGRGDPVQLDYRLEKTPGEGAGWKIYNLNVMGVWLVETYRNQFAQEINAKGVDGLIATLAQRNATGESK</sequence>
<dbReference type="PANTHER" id="PTHR36573">
    <property type="entry name" value="INTERMEMBRANE PHOSPHOLIPID TRANSPORT SYSTEM BINDING PROTEIN MLAC"/>
    <property type="match status" value="1"/>
</dbReference>
<keyword evidence="1" id="KW-0732">Signal</keyword>
<feature type="signal peptide" evidence="1">
    <location>
        <begin position="1"/>
        <end position="28"/>
    </location>
</feature>
<proteinExistence type="predicted"/>
<dbReference type="Gene3D" id="3.10.450.50">
    <property type="match status" value="1"/>
</dbReference>
<evidence type="ECO:0000313" key="2">
    <source>
        <dbReference type="EMBL" id="SFU39088.1"/>
    </source>
</evidence>
<dbReference type="AlphaFoldDB" id="A0A1I7FSF4"/>
<dbReference type="PANTHER" id="PTHR36573:SF1">
    <property type="entry name" value="INTERMEMBRANE PHOSPHOLIPID TRANSPORT SYSTEM BINDING PROTEIN MLAC"/>
    <property type="match status" value="1"/>
</dbReference>